<name>A0A1V4IA27_9FIRM</name>
<gene>
    <name evidence="1" type="ORF">CLOTH_07710</name>
</gene>
<organism evidence="1 2">
    <name type="scientific">Alkalithermobacter paradoxus</name>
    <dbReference type="NCBI Taxonomy" id="29349"/>
    <lineage>
        <taxon>Bacteria</taxon>
        <taxon>Bacillati</taxon>
        <taxon>Bacillota</taxon>
        <taxon>Clostridia</taxon>
        <taxon>Peptostreptococcales</taxon>
        <taxon>Tepidibacteraceae</taxon>
        <taxon>Alkalithermobacter</taxon>
    </lineage>
</organism>
<protein>
    <recommendedName>
        <fullName evidence="3">Spo0E like sporulation regulatory protein</fullName>
    </recommendedName>
</protein>
<proteinExistence type="predicted"/>
<comment type="caution">
    <text evidence="1">The sequence shown here is derived from an EMBL/GenBank/DDBJ whole genome shotgun (WGS) entry which is preliminary data.</text>
</comment>
<evidence type="ECO:0000313" key="2">
    <source>
        <dbReference type="Proteomes" id="UP000190140"/>
    </source>
</evidence>
<accession>A0A1V4IA27</accession>
<dbReference type="AlphaFoldDB" id="A0A1V4IA27"/>
<dbReference type="Proteomes" id="UP000190140">
    <property type="component" value="Unassembled WGS sequence"/>
</dbReference>
<sequence>MVIYMKNENITVIRKKIEDLRDDINRYIEYPDIFKEELEETSSKIDSLINEYLKLNGK</sequence>
<dbReference type="GO" id="GO:0043937">
    <property type="term" value="P:regulation of sporulation"/>
    <property type="evidence" value="ECO:0007669"/>
    <property type="project" value="InterPro"/>
</dbReference>
<dbReference type="InterPro" id="IPR018540">
    <property type="entry name" value="Spo0E-like"/>
</dbReference>
<dbReference type="EMBL" id="MZGW01000002">
    <property type="protein sequence ID" value="OPJ56367.1"/>
    <property type="molecule type" value="Genomic_DNA"/>
</dbReference>
<dbReference type="Pfam" id="PF09388">
    <property type="entry name" value="SpoOE-like"/>
    <property type="match status" value="1"/>
</dbReference>
<evidence type="ECO:0008006" key="3">
    <source>
        <dbReference type="Google" id="ProtNLM"/>
    </source>
</evidence>
<dbReference type="STRING" id="29349.CLOTH_07710"/>
<evidence type="ECO:0000313" key="1">
    <source>
        <dbReference type="EMBL" id="OPJ56367.1"/>
    </source>
</evidence>
<dbReference type="SUPFAM" id="SSF140500">
    <property type="entry name" value="BAS1536-like"/>
    <property type="match status" value="1"/>
</dbReference>
<dbReference type="RefSeq" id="WP_331721994.1">
    <property type="nucleotide sequence ID" value="NZ_MZGW01000002.1"/>
</dbReference>
<reference evidence="1 2" key="1">
    <citation type="submission" date="2017-03" db="EMBL/GenBank/DDBJ databases">
        <title>Genome sequence of Clostridium thermoalcaliphilum DSM 7309.</title>
        <authorList>
            <person name="Poehlein A."/>
            <person name="Daniel R."/>
        </authorList>
    </citation>
    <scope>NUCLEOTIDE SEQUENCE [LARGE SCALE GENOMIC DNA]</scope>
    <source>
        <strain evidence="1 2">DSM 7309</strain>
    </source>
</reference>
<keyword evidence="2" id="KW-1185">Reference proteome</keyword>
<dbReference type="InterPro" id="IPR037208">
    <property type="entry name" value="Spo0E-like_sf"/>
</dbReference>